<evidence type="ECO:0000256" key="3">
    <source>
        <dbReference type="ARBA" id="ARBA00022692"/>
    </source>
</evidence>
<reference evidence="10" key="1">
    <citation type="journal article" date="2021" name="Nat. Commun.">
        <title>Genetic determinants of endophytism in the Arabidopsis root mycobiome.</title>
        <authorList>
            <person name="Mesny F."/>
            <person name="Miyauchi S."/>
            <person name="Thiergart T."/>
            <person name="Pickel B."/>
            <person name="Atanasova L."/>
            <person name="Karlsson M."/>
            <person name="Huettel B."/>
            <person name="Barry K.W."/>
            <person name="Haridas S."/>
            <person name="Chen C."/>
            <person name="Bauer D."/>
            <person name="Andreopoulos W."/>
            <person name="Pangilinan J."/>
            <person name="LaButti K."/>
            <person name="Riley R."/>
            <person name="Lipzen A."/>
            <person name="Clum A."/>
            <person name="Drula E."/>
            <person name="Henrissat B."/>
            <person name="Kohler A."/>
            <person name="Grigoriev I.V."/>
            <person name="Martin F.M."/>
            <person name="Hacquard S."/>
        </authorList>
    </citation>
    <scope>NUCLEOTIDE SEQUENCE</scope>
    <source>
        <strain evidence="10">MPI-CAGE-CH-0235</strain>
    </source>
</reference>
<dbReference type="OrthoDB" id="4564at2759"/>
<dbReference type="GO" id="GO:0005769">
    <property type="term" value="C:early endosome"/>
    <property type="evidence" value="ECO:0007669"/>
    <property type="project" value="TreeGrafter"/>
</dbReference>
<dbReference type="GO" id="GO:0005247">
    <property type="term" value="F:voltage-gated chloride channel activity"/>
    <property type="evidence" value="ECO:0007669"/>
    <property type="project" value="TreeGrafter"/>
</dbReference>
<dbReference type="AlphaFoldDB" id="A0A8K0SS68"/>
<feature type="transmembrane region" description="Helical" evidence="9">
    <location>
        <begin position="424"/>
        <end position="442"/>
    </location>
</feature>
<evidence type="ECO:0000256" key="2">
    <source>
        <dbReference type="ARBA" id="ARBA00022448"/>
    </source>
</evidence>
<proteinExistence type="predicted"/>
<feature type="transmembrane region" description="Helical" evidence="9">
    <location>
        <begin position="387"/>
        <end position="412"/>
    </location>
</feature>
<keyword evidence="4 9" id="KW-1133">Transmembrane helix</keyword>
<evidence type="ECO:0000256" key="4">
    <source>
        <dbReference type="ARBA" id="ARBA00022989"/>
    </source>
</evidence>
<feature type="transmembrane region" description="Helical" evidence="9">
    <location>
        <begin position="530"/>
        <end position="555"/>
    </location>
</feature>
<accession>A0A8K0SS68</accession>
<gene>
    <name evidence="10" type="ORF">B0I35DRAFT_429417</name>
</gene>
<dbReference type="Proteomes" id="UP000813444">
    <property type="component" value="Unassembled WGS sequence"/>
</dbReference>
<feature type="compositionally biased region" description="Polar residues" evidence="8">
    <location>
        <begin position="37"/>
        <end position="52"/>
    </location>
</feature>
<evidence type="ECO:0000313" key="10">
    <source>
        <dbReference type="EMBL" id="KAH7319617.1"/>
    </source>
</evidence>
<evidence type="ECO:0000256" key="7">
    <source>
        <dbReference type="ARBA" id="ARBA00023214"/>
    </source>
</evidence>
<keyword evidence="6 9" id="KW-0472">Membrane</keyword>
<evidence type="ECO:0000256" key="1">
    <source>
        <dbReference type="ARBA" id="ARBA00004141"/>
    </source>
</evidence>
<feature type="transmembrane region" description="Helical" evidence="9">
    <location>
        <begin position="116"/>
        <end position="136"/>
    </location>
</feature>
<protein>
    <submittedName>
        <fullName evidence="10">Chloride channel</fullName>
    </submittedName>
</protein>
<feature type="region of interest" description="Disordered" evidence="8">
    <location>
        <begin position="37"/>
        <end position="58"/>
    </location>
</feature>
<keyword evidence="11" id="KW-1185">Reference proteome</keyword>
<evidence type="ECO:0000313" key="11">
    <source>
        <dbReference type="Proteomes" id="UP000813444"/>
    </source>
</evidence>
<keyword evidence="5" id="KW-0406">Ion transport</keyword>
<feature type="transmembrane region" description="Helical" evidence="9">
    <location>
        <begin position="188"/>
        <end position="205"/>
    </location>
</feature>
<comment type="caution">
    <text evidence="10">The sequence shown here is derived from an EMBL/GenBank/DDBJ whole genome shotgun (WGS) entry which is preliminary data.</text>
</comment>
<dbReference type="PANTHER" id="PTHR45711">
    <property type="entry name" value="CHLORIDE CHANNEL PROTEIN"/>
    <property type="match status" value="1"/>
</dbReference>
<dbReference type="SUPFAM" id="SSF81340">
    <property type="entry name" value="Clc chloride channel"/>
    <property type="match status" value="1"/>
</dbReference>
<dbReference type="InterPro" id="IPR001807">
    <property type="entry name" value="ClC"/>
</dbReference>
<comment type="subcellular location">
    <subcellularLocation>
        <location evidence="1">Membrane</location>
        <topology evidence="1">Multi-pass membrane protein</topology>
    </subcellularLocation>
</comment>
<dbReference type="EMBL" id="JAGPNK010000006">
    <property type="protein sequence ID" value="KAH7319617.1"/>
    <property type="molecule type" value="Genomic_DNA"/>
</dbReference>
<keyword evidence="3 9" id="KW-0812">Transmembrane</keyword>
<feature type="transmembrane region" description="Helical" evidence="9">
    <location>
        <begin position="472"/>
        <end position="491"/>
    </location>
</feature>
<evidence type="ECO:0000256" key="8">
    <source>
        <dbReference type="SAM" id="MobiDB-lite"/>
    </source>
</evidence>
<dbReference type="Gene3D" id="1.10.3080.10">
    <property type="entry name" value="Clc chloride channel"/>
    <property type="match status" value="1"/>
</dbReference>
<dbReference type="InterPro" id="IPR014743">
    <property type="entry name" value="Cl-channel_core"/>
</dbReference>
<evidence type="ECO:0000256" key="5">
    <source>
        <dbReference type="ARBA" id="ARBA00023065"/>
    </source>
</evidence>
<keyword evidence="2" id="KW-0813">Transport</keyword>
<feature type="transmembrane region" description="Helical" evidence="9">
    <location>
        <begin position="345"/>
        <end position="367"/>
    </location>
</feature>
<dbReference type="GO" id="GO:0005886">
    <property type="term" value="C:plasma membrane"/>
    <property type="evidence" value="ECO:0007669"/>
    <property type="project" value="TreeGrafter"/>
</dbReference>
<feature type="transmembrane region" description="Helical" evidence="9">
    <location>
        <begin position="310"/>
        <end position="333"/>
    </location>
</feature>
<dbReference type="Pfam" id="PF00654">
    <property type="entry name" value="Voltage_CLC"/>
    <property type="match status" value="1"/>
</dbReference>
<sequence length="783" mass="85455">MPRLVHVPPLRVTIIMDADTQADERDSLLPSLSFSTSYQSFDSPRESNNTPASECGLSEEGSFKDALPYLSSTLTAVLKDDWLAKALRSMRAWFGTRLDHTKSLSDPQYFSWGRNVLAVIMMGIAAAVVATIVDVAESRIFDWKYGICTVDWTASKPMCCSDYDDCPEWQTWSQIAGISNSKTSAFNFLIYLILVSLLSSLSYFWTSHTQAFRLHHLHNLPDGDVAEKKRSYFAAAGSGVSDVKQAIYGIREEAPWAISTLIMKTMGLIMSTSSGLCVGKEGPYVHMSASAANLVNQSVPARFRMSSRKALSIGSAAGMAVAFGTPLTGMVFVMEEYGRSFETSFALALLGGGMVAVAVLSGFNPYGGSRTVPWEVRYHTSWSSAELILFIIVGVASGILAATFIGGVRLWSLSFRRITLIKRWPLLDILLVALVTALSSFWTKYLRYGTSELLSDLTRDAPSEQVTMSEGGALGLSLLMKLALTVITTGLQIPQGIYMPSMALGSLLGRCIGDIAIAGLGSVLSPDPAVYAMAGAGAVMAGTTHLQLSIIIMIFESTRSWDYLVPFALSICTAKAVASFFERQNIYALFATLQGQPSLRTTLNAHDTRVEDVWDVQDAATPCLNLVSGLEAHVRSLRAMLDSAELSGSHFLPILKYKSFIGCISNHSLRDVLSTLEGGVRVLLEYETGNTPRIVVSLLREPSGASHLLDMETQEEQYTLPPKRLALHYPAVFDCCSTLSSILNYFEESDADYICVAIYGTVRTVVTRERLADWAMSVSNNQH</sequence>
<evidence type="ECO:0000256" key="6">
    <source>
        <dbReference type="ARBA" id="ARBA00023136"/>
    </source>
</evidence>
<dbReference type="PRINTS" id="PR00762">
    <property type="entry name" value="CLCHANNEL"/>
</dbReference>
<evidence type="ECO:0000256" key="9">
    <source>
        <dbReference type="SAM" id="Phobius"/>
    </source>
</evidence>
<dbReference type="GO" id="GO:0005794">
    <property type="term" value="C:Golgi apparatus"/>
    <property type="evidence" value="ECO:0007669"/>
    <property type="project" value="TreeGrafter"/>
</dbReference>
<keyword evidence="7" id="KW-0868">Chloride</keyword>
<dbReference type="PANTHER" id="PTHR45711:SF3">
    <property type="entry name" value="CLC CHANNEL"/>
    <property type="match status" value="1"/>
</dbReference>
<organism evidence="10 11">
    <name type="scientific">Stachybotrys elegans</name>
    <dbReference type="NCBI Taxonomy" id="80388"/>
    <lineage>
        <taxon>Eukaryota</taxon>
        <taxon>Fungi</taxon>
        <taxon>Dikarya</taxon>
        <taxon>Ascomycota</taxon>
        <taxon>Pezizomycotina</taxon>
        <taxon>Sordariomycetes</taxon>
        <taxon>Hypocreomycetidae</taxon>
        <taxon>Hypocreales</taxon>
        <taxon>Stachybotryaceae</taxon>
        <taxon>Stachybotrys</taxon>
    </lineage>
</organism>
<name>A0A8K0SS68_9HYPO</name>